<protein>
    <submittedName>
        <fullName evidence="1">Uncharacterized protein</fullName>
    </submittedName>
</protein>
<dbReference type="Proteomes" id="UP001396334">
    <property type="component" value="Unassembled WGS sequence"/>
</dbReference>
<sequence>MDNGKPNGGDLISSKLTLKQMLRFSCCKKGGRGEEGKKGYLPEEGAGRDFSQVEAWKVDETPVGSGSGSGLCVQRELL</sequence>
<gene>
    <name evidence="1" type="ORF">V6N11_004004</name>
</gene>
<reference evidence="1 2" key="1">
    <citation type="journal article" date="2024" name="G3 (Bethesda)">
        <title>Genome assembly of Hibiscus sabdariffa L. provides insights into metabolisms of medicinal natural products.</title>
        <authorList>
            <person name="Kim T."/>
        </authorList>
    </citation>
    <scope>NUCLEOTIDE SEQUENCE [LARGE SCALE GENOMIC DNA]</scope>
    <source>
        <strain evidence="1">TK-2024</strain>
        <tissue evidence="1">Old leaves</tissue>
    </source>
</reference>
<keyword evidence="2" id="KW-1185">Reference proteome</keyword>
<comment type="caution">
    <text evidence="1">The sequence shown here is derived from an EMBL/GenBank/DDBJ whole genome shotgun (WGS) entry which is preliminary data.</text>
</comment>
<name>A0ABR2SEY5_9ROSI</name>
<proteinExistence type="predicted"/>
<dbReference type="EMBL" id="JBBPBN010000015">
    <property type="protein sequence ID" value="KAK9023806.1"/>
    <property type="molecule type" value="Genomic_DNA"/>
</dbReference>
<evidence type="ECO:0000313" key="1">
    <source>
        <dbReference type="EMBL" id="KAK9023806.1"/>
    </source>
</evidence>
<organism evidence="1 2">
    <name type="scientific">Hibiscus sabdariffa</name>
    <name type="common">roselle</name>
    <dbReference type="NCBI Taxonomy" id="183260"/>
    <lineage>
        <taxon>Eukaryota</taxon>
        <taxon>Viridiplantae</taxon>
        <taxon>Streptophyta</taxon>
        <taxon>Embryophyta</taxon>
        <taxon>Tracheophyta</taxon>
        <taxon>Spermatophyta</taxon>
        <taxon>Magnoliopsida</taxon>
        <taxon>eudicotyledons</taxon>
        <taxon>Gunneridae</taxon>
        <taxon>Pentapetalae</taxon>
        <taxon>rosids</taxon>
        <taxon>malvids</taxon>
        <taxon>Malvales</taxon>
        <taxon>Malvaceae</taxon>
        <taxon>Malvoideae</taxon>
        <taxon>Hibiscus</taxon>
    </lineage>
</organism>
<evidence type="ECO:0000313" key="2">
    <source>
        <dbReference type="Proteomes" id="UP001396334"/>
    </source>
</evidence>
<accession>A0ABR2SEY5</accession>